<comment type="caution">
    <text evidence="3">The sequence shown here is derived from an EMBL/GenBank/DDBJ whole genome shotgun (WGS) entry which is preliminary data.</text>
</comment>
<feature type="region of interest" description="Disordered" evidence="2">
    <location>
        <begin position="53"/>
        <end position="74"/>
    </location>
</feature>
<dbReference type="OrthoDB" id="3561556at2759"/>
<accession>W9CGT2</accession>
<feature type="compositionally biased region" description="Low complexity" evidence="2">
    <location>
        <begin position="111"/>
        <end position="145"/>
    </location>
</feature>
<evidence type="ECO:0000256" key="2">
    <source>
        <dbReference type="SAM" id="MobiDB-lite"/>
    </source>
</evidence>
<reference evidence="3 4" key="1">
    <citation type="journal article" date="2014" name="Genome Announc.">
        <title>Draft genome sequence of Sclerotinia borealis, a psychrophilic plant pathogenic fungus.</title>
        <authorList>
            <person name="Mardanov A.V."/>
            <person name="Beletsky A.V."/>
            <person name="Kadnikov V.V."/>
            <person name="Ignatov A.N."/>
            <person name="Ravin N.V."/>
        </authorList>
    </citation>
    <scope>NUCLEOTIDE SEQUENCE [LARGE SCALE GENOMIC DNA]</scope>
    <source>
        <strain evidence="4">F-4157</strain>
    </source>
</reference>
<evidence type="ECO:0000313" key="3">
    <source>
        <dbReference type="EMBL" id="ESZ93745.1"/>
    </source>
</evidence>
<protein>
    <submittedName>
        <fullName evidence="3">Uncharacterized protein</fullName>
    </submittedName>
</protein>
<evidence type="ECO:0000313" key="4">
    <source>
        <dbReference type="Proteomes" id="UP000019487"/>
    </source>
</evidence>
<organism evidence="3 4">
    <name type="scientific">Sclerotinia borealis (strain F-4128)</name>
    <dbReference type="NCBI Taxonomy" id="1432307"/>
    <lineage>
        <taxon>Eukaryota</taxon>
        <taxon>Fungi</taxon>
        <taxon>Dikarya</taxon>
        <taxon>Ascomycota</taxon>
        <taxon>Pezizomycotina</taxon>
        <taxon>Leotiomycetes</taxon>
        <taxon>Helotiales</taxon>
        <taxon>Sclerotiniaceae</taxon>
        <taxon>Sclerotinia</taxon>
    </lineage>
</organism>
<keyword evidence="4" id="KW-1185">Reference proteome</keyword>
<feature type="coiled-coil region" evidence="1">
    <location>
        <begin position="148"/>
        <end position="184"/>
    </location>
</feature>
<name>W9CGT2_SCLBF</name>
<dbReference type="HOGENOM" id="CLU_636139_0_0_1"/>
<dbReference type="AlphaFoldDB" id="W9CGT2"/>
<sequence length="394" mass="46075">MSDRPKSPKAKYQTERIIRVDAMPPAYRSSTYVVQPALLPLNHCHGNLYLVQEREREPERAPGQEREGAREINRRPSCSDLFHSIDVMQRLGERFKVLNATFSHPSPPTPNANSGNNNSSPLLPPHNGNPGHGNTNAPPAQANDNPANAALAARIKELKKEKEIEKLNGELNGFRGDIKELQMKSEREEGRREGRMEGMGLGNNIMVAGHGRNFGDSWIDTNGELGHNFSQRRGQDRDRDAENTRRRIEALEQQRVREVGGELLLRRIDDRLEGRLDRMADAERQREIVVLRERERERERDMENERRIRMDRFEDRVEGRVDRFENRVDRMVEREFDRVGEGVRGGERERERERRELERYARPRIMRERERERDWEYGYENGSGYGGRRYRGYV</sequence>
<gene>
    <name evidence="3" type="ORF">SBOR_5882</name>
</gene>
<feature type="region of interest" description="Disordered" evidence="2">
    <location>
        <begin position="101"/>
        <end position="145"/>
    </location>
</feature>
<keyword evidence="1" id="KW-0175">Coiled coil</keyword>
<dbReference type="Proteomes" id="UP000019487">
    <property type="component" value="Unassembled WGS sequence"/>
</dbReference>
<dbReference type="EMBL" id="AYSA01000292">
    <property type="protein sequence ID" value="ESZ93745.1"/>
    <property type="molecule type" value="Genomic_DNA"/>
</dbReference>
<proteinExistence type="predicted"/>
<evidence type="ECO:0000256" key="1">
    <source>
        <dbReference type="SAM" id="Coils"/>
    </source>
</evidence>